<feature type="compositionally biased region" description="Basic and acidic residues" evidence="4">
    <location>
        <begin position="626"/>
        <end position="662"/>
    </location>
</feature>
<gene>
    <name evidence="6" type="ORF">EMPS_10114</name>
</gene>
<feature type="region of interest" description="Disordered" evidence="4">
    <location>
        <begin position="108"/>
        <end position="172"/>
    </location>
</feature>
<dbReference type="Pfam" id="PF00023">
    <property type="entry name" value="Ank"/>
    <property type="match status" value="1"/>
</dbReference>
<evidence type="ECO:0000256" key="3">
    <source>
        <dbReference type="PROSITE-ProRule" id="PRU00023"/>
    </source>
</evidence>
<organism evidence="6 7">
    <name type="scientific">Entomortierella parvispora</name>
    <dbReference type="NCBI Taxonomy" id="205924"/>
    <lineage>
        <taxon>Eukaryota</taxon>
        <taxon>Fungi</taxon>
        <taxon>Fungi incertae sedis</taxon>
        <taxon>Mucoromycota</taxon>
        <taxon>Mortierellomycotina</taxon>
        <taxon>Mortierellomycetes</taxon>
        <taxon>Mortierellales</taxon>
        <taxon>Mortierellaceae</taxon>
        <taxon>Entomortierella</taxon>
    </lineage>
</organism>
<feature type="region of interest" description="Disordered" evidence="4">
    <location>
        <begin position="947"/>
        <end position="973"/>
    </location>
</feature>
<evidence type="ECO:0000259" key="5">
    <source>
        <dbReference type="PROSITE" id="PS50030"/>
    </source>
</evidence>
<dbReference type="SMART" id="SM00248">
    <property type="entry name" value="ANK"/>
    <property type="match status" value="3"/>
</dbReference>
<feature type="compositionally biased region" description="Polar residues" evidence="4">
    <location>
        <begin position="884"/>
        <end position="893"/>
    </location>
</feature>
<reference evidence="6" key="2">
    <citation type="journal article" date="2022" name="Microbiol. Resour. Announc.">
        <title>Whole-Genome Sequence of Entomortierella parvispora E1425, a Mucoromycotan Fungus Associated with Burkholderiaceae-Related Endosymbiotic Bacteria.</title>
        <authorList>
            <person name="Herlambang A."/>
            <person name="Guo Y."/>
            <person name="Takashima Y."/>
            <person name="Narisawa K."/>
            <person name="Ohta H."/>
            <person name="Nishizawa T."/>
        </authorList>
    </citation>
    <scope>NUCLEOTIDE SEQUENCE</scope>
    <source>
        <strain evidence="6">E1425</strain>
    </source>
</reference>
<comment type="caution">
    <text evidence="6">The sequence shown here is derived from an EMBL/GenBank/DDBJ whole genome shotgun (WGS) entry which is preliminary data.</text>
</comment>
<feature type="repeat" description="ANK" evidence="3">
    <location>
        <begin position="465"/>
        <end position="497"/>
    </location>
</feature>
<evidence type="ECO:0000313" key="6">
    <source>
        <dbReference type="EMBL" id="GJJ77755.1"/>
    </source>
</evidence>
<feature type="compositionally biased region" description="Polar residues" evidence="4">
    <location>
        <begin position="1356"/>
        <end position="1365"/>
    </location>
</feature>
<dbReference type="InterPro" id="IPR036770">
    <property type="entry name" value="Ankyrin_rpt-contain_sf"/>
</dbReference>
<feature type="region of interest" description="Disordered" evidence="4">
    <location>
        <begin position="1419"/>
        <end position="1499"/>
    </location>
</feature>
<dbReference type="GO" id="GO:0045944">
    <property type="term" value="P:positive regulation of transcription by RNA polymerase II"/>
    <property type="evidence" value="ECO:0007669"/>
    <property type="project" value="TreeGrafter"/>
</dbReference>
<feature type="compositionally biased region" description="Polar residues" evidence="4">
    <location>
        <begin position="1423"/>
        <end position="1433"/>
    </location>
</feature>
<feature type="region of interest" description="Disordered" evidence="4">
    <location>
        <begin position="1264"/>
        <end position="1290"/>
    </location>
</feature>
<dbReference type="PROSITE" id="PS50297">
    <property type="entry name" value="ANK_REP_REGION"/>
    <property type="match status" value="1"/>
</dbReference>
<sequence length="1499" mass="163220">MDTEDAFARCKGQLEAFLQEYAHRIATSLKQQIHEQAGVEDPSEIQTLRSPTKKELMDLYSHLLDEYQDLDPKLRDVLRQKSLASSRFATSLADRIQMIESKPPQNQNLCLCGEEHPVDPANGHDPEHAFDVEPYIDEDIDDGDISDEDTDDEDEDDEDYNDDDEEEDYENDDDLVMEAGFLGNEALDALRDINSATFDAELKSQSSQVEERARGPPTRRPEEGQSRLMAAIANDPTLFDRYRFAKGANSSADVSRGKGKSVQRDSDAPTGHGADTEPRPQQKIGVMALLEELGVSVTRGERPTEEMTKSFMQNLANNLEKLEGKYTKDKGLTADQWKRIDEIHSTLMRERRMQQKPDRLRSIVASDQLRIEEERRQRELSEKKRIHRLEEERKRRQAAEADQAARSKLFEYAAASKVDLVKRMVEGQSNADSPMQHSSKAVNLEGWEYLDFAEDEQDVDVGQGMCESLLHIACRVHNFELVSFLTDKGAPLDALDSEGRLPLHTAAEQTAPLEICKLLVEKSAAHLIDRPALSTGKTALHYAAHVGHPDMVALLIQNHARITGVDSDGNTPEQLAKAGLKRKRSKIRTEDYRRALAYIQKAAAAIKEAQRQRDLALEEQRQREAELAREEAEKDEAMRRKQEEKLEASRRRREQEEAELARLKAQAADPHGQNNSGAGGGKKKKKKKGKGPEEEKTTIPATGVAVAAPSAPSNAPSTKTRSQTAPVLSKSNNEPPKQSSAAPPTELPVASTTKTSTSRVPEPERTPVTTYSPSVDIERPPVTRLPKLKTSYRPTQLVVDRLVDMGFPGRESRKALIQSEGRFENAIELLTNNAPLADDSEDEAEAAATKARLKQESKAVSRHASIAKDSPRSSASAVNSGSSKQQPQASKTAKNAVASQLAGKTSTTQASATTTVGMQRTPSSGSTSNLPKLDVPRRQLSLAPEFVPSGTVPLHPTHSMQRTVSSGSLSSGSVRPLTLAPEFVPSASTPRGAPSSIVSVSAESTDAPRRILTRVREFVPAGAVSLPTSQSAAAIAVSKSKSPFLEPLTIPPAPTRARFTYGQRRPTGSSDGNAAAVNENKSDNPSSELVMIDEGITRNSSRTTVDESIASDNSIWDHLQDRDAGVASSGLFNTLGFIDIPVPSEFHNGIWDSSSQASADSSKSNEPALLVDLTQLSTEFRPTAIMGEMLRQSEAELGEASDDDGEVLDDVLALVAAIKPDELVEASVGSTRSRAAAFGPIVTPQIQDKSGLWGYDSPVHGISPIGKPWPSSSTAEEQERDGSGANTQAYSQWGTGFDLKESMYPSVARRFSGIERASFLEDLMGSIESDFGISPGQYNPMATTLSDFNMDHFSTPAMTGQSSETGSRRGLASGRPLQSTLPLQPPSLMRSSEEISAQPWSSVPRKDSVSEASFVPLGIDPLRQSQRSEQQGVVGSGTGQEPGSAGVRKLNHALEFARYPQLSPQLSFQSQQQQPPQTPSTSSVDGTTSATDRSSRSGG</sequence>
<dbReference type="OrthoDB" id="341259at2759"/>
<feature type="region of interest" description="Disordered" evidence="4">
    <location>
        <begin position="833"/>
        <end position="933"/>
    </location>
</feature>
<dbReference type="PANTHER" id="PTHR24193:SF121">
    <property type="entry name" value="ADA2A-CONTAINING COMPLEX COMPONENT 3, ISOFORM D"/>
    <property type="match status" value="1"/>
</dbReference>
<feature type="compositionally biased region" description="Polar residues" evidence="4">
    <location>
        <begin position="916"/>
        <end position="930"/>
    </location>
</feature>
<feature type="compositionally biased region" description="Basic and acidic residues" evidence="4">
    <location>
        <begin position="113"/>
        <end position="131"/>
    </location>
</feature>
<proteinExistence type="predicted"/>
<evidence type="ECO:0000313" key="7">
    <source>
        <dbReference type="Proteomes" id="UP000827284"/>
    </source>
</evidence>
<feature type="region of interest" description="Disordered" evidence="4">
    <location>
        <begin position="626"/>
        <end position="788"/>
    </location>
</feature>
<feature type="compositionally biased region" description="Polar residues" evidence="4">
    <location>
        <begin position="719"/>
        <end position="742"/>
    </location>
</feature>
<keyword evidence="7" id="KW-1185">Reference proteome</keyword>
<feature type="repeat" description="ANK" evidence="3">
    <location>
        <begin position="535"/>
        <end position="567"/>
    </location>
</feature>
<dbReference type="InterPro" id="IPR050663">
    <property type="entry name" value="Ankyrin-SOCS_Box"/>
</dbReference>
<dbReference type="Gene3D" id="1.25.40.20">
    <property type="entry name" value="Ankyrin repeat-containing domain"/>
    <property type="match status" value="2"/>
</dbReference>
<dbReference type="SUPFAM" id="SSF46934">
    <property type="entry name" value="UBA-like"/>
    <property type="match status" value="1"/>
</dbReference>
<name>A0A9P3M187_9FUNG</name>
<dbReference type="SUPFAM" id="SSF48403">
    <property type="entry name" value="Ankyrin repeat"/>
    <property type="match status" value="1"/>
</dbReference>
<dbReference type="Pfam" id="PF00627">
    <property type="entry name" value="UBA"/>
    <property type="match status" value="1"/>
</dbReference>
<keyword evidence="2 3" id="KW-0040">ANK repeat</keyword>
<feature type="compositionally biased region" description="Acidic residues" evidence="4">
    <location>
        <begin position="134"/>
        <end position="172"/>
    </location>
</feature>
<feature type="compositionally biased region" description="Low complexity" evidence="4">
    <location>
        <begin position="872"/>
        <end position="883"/>
    </location>
</feature>
<protein>
    <recommendedName>
        <fullName evidence="5">UBA domain-containing protein</fullName>
    </recommendedName>
</protein>
<dbReference type="PROSITE" id="PS50088">
    <property type="entry name" value="ANK_REPEAT"/>
    <property type="match status" value="2"/>
</dbReference>
<feature type="region of interest" description="Disordered" evidence="4">
    <location>
        <begin position="249"/>
        <end position="281"/>
    </location>
</feature>
<dbReference type="PROSITE" id="PS50030">
    <property type="entry name" value="UBA"/>
    <property type="match status" value="1"/>
</dbReference>
<accession>A0A9P3M187</accession>
<feature type="compositionally biased region" description="Low complexity" evidence="4">
    <location>
        <begin position="1460"/>
        <end position="1483"/>
    </location>
</feature>
<dbReference type="EMBL" id="BQFW01000014">
    <property type="protein sequence ID" value="GJJ77755.1"/>
    <property type="molecule type" value="Genomic_DNA"/>
</dbReference>
<feature type="compositionally biased region" description="Low complexity" evidence="4">
    <location>
        <begin position="1376"/>
        <end position="1388"/>
    </location>
</feature>
<dbReference type="GO" id="GO:0005634">
    <property type="term" value="C:nucleus"/>
    <property type="evidence" value="ECO:0007669"/>
    <property type="project" value="TreeGrafter"/>
</dbReference>
<dbReference type="InterPro" id="IPR002110">
    <property type="entry name" value="Ankyrin_rpt"/>
</dbReference>
<dbReference type="GO" id="GO:0000976">
    <property type="term" value="F:transcription cis-regulatory region binding"/>
    <property type="evidence" value="ECO:0007669"/>
    <property type="project" value="TreeGrafter"/>
</dbReference>
<feature type="compositionally biased region" description="Low complexity" evidence="4">
    <location>
        <begin position="700"/>
        <end position="718"/>
    </location>
</feature>
<dbReference type="PANTHER" id="PTHR24193">
    <property type="entry name" value="ANKYRIN REPEAT PROTEIN"/>
    <property type="match status" value="1"/>
</dbReference>
<keyword evidence="1" id="KW-0677">Repeat</keyword>
<dbReference type="Pfam" id="PF12796">
    <property type="entry name" value="Ank_2"/>
    <property type="match status" value="1"/>
</dbReference>
<dbReference type="InterPro" id="IPR015940">
    <property type="entry name" value="UBA"/>
</dbReference>
<dbReference type="InterPro" id="IPR009060">
    <property type="entry name" value="UBA-like_sf"/>
</dbReference>
<reference evidence="6" key="1">
    <citation type="submission" date="2021-11" db="EMBL/GenBank/DDBJ databases">
        <authorList>
            <person name="Herlambang A."/>
            <person name="Guo Y."/>
            <person name="Takashima Y."/>
            <person name="Nishizawa T."/>
        </authorList>
    </citation>
    <scope>NUCLEOTIDE SEQUENCE</scope>
    <source>
        <strain evidence="6">E1425</strain>
    </source>
</reference>
<feature type="domain" description="UBA" evidence="5">
    <location>
        <begin position="792"/>
        <end position="833"/>
    </location>
</feature>
<evidence type="ECO:0000256" key="4">
    <source>
        <dbReference type="SAM" id="MobiDB-lite"/>
    </source>
</evidence>
<feature type="compositionally biased region" description="Polar residues" evidence="4">
    <location>
        <begin position="750"/>
        <end position="759"/>
    </location>
</feature>
<evidence type="ECO:0000256" key="1">
    <source>
        <dbReference type="ARBA" id="ARBA00022737"/>
    </source>
</evidence>
<feature type="region of interest" description="Disordered" evidence="4">
    <location>
        <begin position="201"/>
        <end position="226"/>
    </location>
</feature>
<dbReference type="Proteomes" id="UP000827284">
    <property type="component" value="Unassembled WGS sequence"/>
</dbReference>
<dbReference type="Gene3D" id="1.10.8.10">
    <property type="entry name" value="DNA helicase RuvA subunit, C-terminal domain"/>
    <property type="match status" value="1"/>
</dbReference>
<evidence type="ECO:0000256" key="2">
    <source>
        <dbReference type="ARBA" id="ARBA00023043"/>
    </source>
</evidence>
<feature type="region of interest" description="Disordered" evidence="4">
    <location>
        <begin position="1055"/>
        <end position="1086"/>
    </location>
</feature>
<feature type="region of interest" description="Disordered" evidence="4">
    <location>
        <begin position="1354"/>
        <end position="1407"/>
    </location>
</feature>
<feature type="compositionally biased region" description="Basic and acidic residues" evidence="4">
    <location>
        <begin position="209"/>
        <end position="225"/>
    </location>
</feature>
<feature type="compositionally biased region" description="Low complexity" evidence="4">
    <location>
        <begin position="905"/>
        <end position="915"/>
    </location>
</feature>